<dbReference type="InterPro" id="IPR001322">
    <property type="entry name" value="Lamin_tail_dom"/>
</dbReference>
<organism evidence="4 5">
    <name type="scientific">Kutzneria viridogrisea</name>
    <dbReference type="NCBI Taxonomy" id="47990"/>
    <lineage>
        <taxon>Bacteria</taxon>
        <taxon>Bacillati</taxon>
        <taxon>Actinomycetota</taxon>
        <taxon>Actinomycetes</taxon>
        <taxon>Pseudonocardiales</taxon>
        <taxon>Pseudonocardiaceae</taxon>
        <taxon>Kutzneria</taxon>
    </lineage>
</organism>
<dbReference type="InterPro" id="IPR036691">
    <property type="entry name" value="Endo/exonu/phosph_ase_sf"/>
</dbReference>
<feature type="chain" id="PRO_5047405238" description="LTD domain-containing protein" evidence="2">
    <location>
        <begin position="34"/>
        <end position="827"/>
    </location>
</feature>
<evidence type="ECO:0000313" key="5">
    <source>
        <dbReference type="Proteomes" id="UP000517916"/>
    </source>
</evidence>
<keyword evidence="2" id="KW-0732">Signal</keyword>
<reference evidence="4 5" key="1">
    <citation type="submission" date="2020-08" db="EMBL/GenBank/DDBJ databases">
        <title>Genomic Encyclopedia of Archaeal and Bacterial Type Strains, Phase II (KMG-II): from individual species to whole genera.</title>
        <authorList>
            <person name="Goeker M."/>
        </authorList>
    </citation>
    <scope>NUCLEOTIDE SEQUENCE [LARGE SCALE GENOMIC DNA]</scope>
    <source>
        <strain evidence="4 5">DSM 43850</strain>
    </source>
</reference>
<dbReference type="RefSeq" id="WP_346139921.1">
    <property type="nucleotide sequence ID" value="NZ_BAAABQ010000022.1"/>
</dbReference>
<protein>
    <recommendedName>
        <fullName evidence="3">LTD domain-containing protein</fullName>
    </recommendedName>
</protein>
<name>A0ABR6BQ25_9PSEU</name>
<sequence>MTPSPHRRRALAGTAVTALLTAGLAVTAPPAGAAPSADALIAEVYGGGGNSGATLTSDYVELANRAAAAVSVDGWSVQYLPAAPKPTSTWQVTALTGSIAAGGKYLVGEGKGAGGTAALPGPDASGTINMSATAGTVALVAGKDPLTCLTAADCAADSRVRDLVGFGGAVVREGNAAPAPANATALARVASLADTDDNAADFAVGAPAPVNSKGETAPGGGGDPTDPGQPGTARIHDIQGTGRLSPLDGKQVTNVPGIVTGVRNFGSSKGFFFQDPNPDNDPRTSEGLFAYTGSAAITVKPGDSVLVSGTVHEFYPDEKGTSSAYQSITELSSPKVSVVSSGNALPAAEVIGADTVPAAFSPTGGNIETQALQPDKYALDYYESREGMRVQVTDARVVGATDKYNELYVTSKPAQNPSERGGTVYLGYQDPNSGRLEVQSLIPFAQVPFPKANVGDKLTGSTEGPLDYTQFGGYALQATTLGTLAPGNLQAETTKRQTVDELAVATYNVENLAPGDAQAKYDRLATNLVHNLATPDVVSLEEIQDNSGAADDGTVAADQTLKKFTDAVVAAGGPQYQWREIDPVNDADGGQPGGNIRIAFLFNPKRVSFVDRPGGDATTATRVLTKNGRPQLSVSPGRVDPANPAWNASRKPLVGEFSFQGRTVFVIANHLVSKLGDQPDVGRYQPPTRGSEVQRGQQTAALRAFVDQILKVDERANVVIPGDFNDFQFSSSLATLTAGGKLRDLVAELPAAQRYSYVYQGNSEVLDHILTSTGPRGVGYDVVHVNSEFYDQASDHDPQVVRLRPSTSIGWLDNLLDLVHCFAPPAP</sequence>
<gene>
    <name evidence="4" type="ORF">BC739_006236</name>
</gene>
<dbReference type="InterPro" id="IPR006311">
    <property type="entry name" value="TAT_signal"/>
</dbReference>
<feature type="region of interest" description="Disordered" evidence="1">
    <location>
        <begin position="202"/>
        <end position="251"/>
    </location>
</feature>
<proteinExistence type="predicted"/>
<dbReference type="Proteomes" id="UP000517916">
    <property type="component" value="Unassembled WGS sequence"/>
</dbReference>
<dbReference type="PROSITE" id="PS51841">
    <property type="entry name" value="LTD"/>
    <property type="match status" value="1"/>
</dbReference>
<dbReference type="CDD" id="cd04486">
    <property type="entry name" value="YhcR_OBF_like"/>
    <property type="match status" value="1"/>
</dbReference>
<accession>A0ABR6BQ25</accession>
<dbReference type="SUPFAM" id="SSF56219">
    <property type="entry name" value="DNase I-like"/>
    <property type="match status" value="1"/>
</dbReference>
<dbReference type="InterPro" id="IPR005135">
    <property type="entry name" value="Endo/exonuclease/phosphatase"/>
</dbReference>
<evidence type="ECO:0000256" key="1">
    <source>
        <dbReference type="SAM" id="MobiDB-lite"/>
    </source>
</evidence>
<dbReference type="EMBL" id="JACJID010000005">
    <property type="protein sequence ID" value="MBA8929018.1"/>
    <property type="molecule type" value="Genomic_DNA"/>
</dbReference>
<comment type="caution">
    <text evidence="4">The sequence shown here is derived from an EMBL/GenBank/DDBJ whole genome shotgun (WGS) entry which is preliminary data.</text>
</comment>
<keyword evidence="5" id="KW-1185">Reference proteome</keyword>
<dbReference type="PANTHER" id="PTHR42834:SF1">
    <property type="entry name" value="ENDONUCLEASE_EXONUCLEASE_PHOSPHATASE FAMILY PROTEIN (AFU_ORTHOLOGUE AFUA_3G09210)"/>
    <property type="match status" value="1"/>
</dbReference>
<dbReference type="PROSITE" id="PS51318">
    <property type="entry name" value="TAT"/>
    <property type="match status" value="1"/>
</dbReference>
<dbReference type="PANTHER" id="PTHR42834">
    <property type="entry name" value="ENDONUCLEASE/EXONUCLEASE/PHOSPHATASE FAMILY PROTEIN (AFU_ORTHOLOGUE AFUA_3G09210)"/>
    <property type="match status" value="1"/>
</dbReference>
<evidence type="ECO:0000313" key="4">
    <source>
        <dbReference type="EMBL" id="MBA8929018.1"/>
    </source>
</evidence>
<dbReference type="Pfam" id="PF03372">
    <property type="entry name" value="Exo_endo_phos"/>
    <property type="match status" value="1"/>
</dbReference>
<evidence type="ECO:0000256" key="2">
    <source>
        <dbReference type="SAM" id="SignalP"/>
    </source>
</evidence>
<evidence type="ECO:0000259" key="3">
    <source>
        <dbReference type="PROSITE" id="PS51841"/>
    </source>
</evidence>
<feature type="signal peptide" evidence="2">
    <location>
        <begin position="1"/>
        <end position="33"/>
    </location>
</feature>
<feature type="domain" description="LTD" evidence="3">
    <location>
        <begin position="27"/>
        <end position="168"/>
    </location>
</feature>
<dbReference type="Gene3D" id="3.60.10.10">
    <property type="entry name" value="Endonuclease/exonuclease/phosphatase"/>
    <property type="match status" value="1"/>
</dbReference>